<dbReference type="InterPro" id="IPR029056">
    <property type="entry name" value="Ribokinase-like"/>
</dbReference>
<keyword evidence="7" id="KW-0630">Potassium</keyword>
<dbReference type="GO" id="GO:0046872">
    <property type="term" value="F:metal ion binding"/>
    <property type="evidence" value="ECO:0007669"/>
    <property type="project" value="UniProtKB-KW"/>
</dbReference>
<keyword evidence="10" id="KW-1185">Reference proteome</keyword>
<evidence type="ECO:0000313" key="10">
    <source>
        <dbReference type="Proteomes" id="UP000050795"/>
    </source>
</evidence>
<keyword evidence="4" id="KW-0418">Kinase</keyword>
<dbReference type="PANTHER" id="PTHR10584:SF166">
    <property type="entry name" value="RIBOKINASE"/>
    <property type="match status" value="1"/>
</dbReference>
<name>A0AA85K906_TRIRE</name>
<dbReference type="CDD" id="cd01174">
    <property type="entry name" value="ribokinase"/>
    <property type="match status" value="1"/>
</dbReference>
<dbReference type="InterPro" id="IPR011877">
    <property type="entry name" value="Ribokinase"/>
</dbReference>
<keyword evidence="3" id="KW-0547">Nucleotide-binding</keyword>
<dbReference type="Proteomes" id="UP000050795">
    <property type="component" value="Unassembled WGS sequence"/>
</dbReference>
<dbReference type="GO" id="GO:0006014">
    <property type="term" value="P:D-ribose metabolic process"/>
    <property type="evidence" value="ECO:0007669"/>
    <property type="project" value="InterPro"/>
</dbReference>
<feature type="domain" description="Carbohydrate kinase PfkB" evidence="9">
    <location>
        <begin position="19"/>
        <end position="262"/>
    </location>
</feature>
<dbReference type="Pfam" id="PF00294">
    <property type="entry name" value="PfkB"/>
    <property type="match status" value="1"/>
</dbReference>
<dbReference type="InterPro" id="IPR011611">
    <property type="entry name" value="PfkB_dom"/>
</dbReference>
<proteinExistence type="predicted"/>
<dbReference type="WBParaSite" id="TREG1_69660.1">
    <property type="protein sequence ID" value="TREG1_69660.1"/>
    <property type="gene ID" value="TREG1_69660"/>
</dbReference>
<evidence type="ECO:0000256" key="1">
    <source>
        <dbReference type="ARBA" id="ARBA00022679"/>
    </source>
</evidence>
<keyword evidence="5" id="KW-0067">ATP-binding</keyword>
<evidence type="ECO:0000256" key="6">
    <source>
        <dbReference type="ARBA" id="ARBA00022842"/>
    </source>
</evidence>
<evidence type="ECO:0000256" key="7">
    <source>
        <dbReference type="ARBA" id="ARBA00022958"/>
    </source>
</evidence>
<dbReference type="GO" id="GO:0005524">
    <property type="term" value="F:ATP binding"/>
    <property type="evidence" value="ECO:0007669"/>
    <property type="project" value="UniProtKB-KW"/>
</dbReference>
<dbReference type="PRINTS" id="PR00990">
    <property type="entry name" value="RIBOKINASE"/>
</dbReference>
<dbReference type="AlphaFoldDB" id="A0AA85K906"/>
<reference evidence="11" key="2">
    <citation type="submission" date="2023-11" db="UniProtKB">
        <authorList>
            <consortium name="WormBaseParasite"/>
        </authorList>
    </citation>
    <scope>IDENTIFICATION</scope>
</reference>
<keyword evidence="1" id="KW-0808">Transferase</keyword>
<evidence type="ECO:0000256" key="2">
    <source>
        <dbReference type="ARBA" id="ARBA00022723"/>
    </source>
</evidence>
<dbReference type="PANTHER" id="PTHR10584">
    <property type="entry name" value="SUGAR KINASE"/>
    <property type="match status" value="1"/>
</dbReference>
<evidence type="ECO:0000256" key="8">
    <source>
        <dbReference type="ARBA" id="ARBA00023277"/>
    </source>
</evidence>
<organism evidence="10 11">
    <name type="scientific">Trichobilharzia regenti</name>
    <name type="common">Nasal bird schistosome</name>
    <dbReference type="NCBI Taxonomy" id="157069"/>
    <lineage>
        <taxon>Eukaryota</taxon>
        <taxon>Metazoa</taxon>
        <taxon>Spiralia</taxon>
        <taxon>Lophotrochozoa</taxon>
        <taxon>Platyhelminthes</taxon>
        <taxon>Trematoda</taxon>
        <taxon>Digenea</taxon>
        <taxon>Strigeidida</taxon>
        <taxon>Schistosomatoidea</taxon>
        <taxon>Schistosomatidae</taxon>
        <taxon>Trichobilharzia</taxon>
    </lineage>
</organism>
<evidence type="ECO:0000259" key="9">
    <source>
        <dbReference type="Pfam" id="PF00294"/>
    </source>
</evidence>
<keyword evidence="2" id="KW-0479">Metal-binding</keyword>
<reference evidence="10" key="1">
    <citation type="submission" date="2022-06" db="EMBL/GenBank/DDBJ databases">
        <authorList>
            <person name="Berger JAMES D."/>
            <person name="Berger JAMES D."/>
        </authorList>
    </citation>
    <scope>NUCLEOTIDE SEQUENCE [LARGE SCALE GENOMIC DNA]</scope>
</reference>
<keyword evidence="6" id="KW-0460">Magnesium</keyword>
<accession>A0AA85K906</accession>
<dbReference type="GO" id="GO:0004747">
    <property type="term" value="F:ribokinase activity"/>
    <property type="evidence" value="ECO:0007669"/>
    <property type="project" value="InterPro"/>
</dbReference>
<evidence type="ECO:0000313" key="11">
    <source>
        <dbReference type="WBParaSite" id="TREG1_69660.1"/>
    </source>
</evidence>
<sequence>MPVQLVAVHNFSKTLVTEVDCQKYTQVIPKLGETVTGSSFLLGYGGKGANQCVASKLLGCNTALVGKVGEDYFGDIFLEHLKQLGVNTDGVTKSPKCSTGVASITVDTGTGENQIIIVPGANMLITDSDINRANQQYMIFNTKVIVCQFEINPVATLHSLRYGRTNGVKTILNPAPAPVPSENNELGNYELLDMILSNSDFVCLNECEFCSITGSDLESLPPENEQITSSNVHTFIPGLIYLIEKKVRWPIVTLGSKGAIAVLYAEDMVGMQNNDVSVVAHVSLGNEEKLIVHLASPKIDDVTDTTVSQVVFFKYKVDKT</sequence>
<dbReference type="GO" id="GO:0005829">
    <property type="term" value="C:cytosol"/>
    <property type="evidence" value="ECO:0007669"/>
    <property type="project" value="TreeGrafter"/>
</dbReference>
<dbReference type="Gene3D" id="3.40.1190.20">
    <property type="match status" value="1"/>
</dbReference>
<keyword evidence="8" id="KW-0119">Carbohydrate metabolism</keyword>
<evidence type="ECO:0000256" key="3">
    <source>
        <dbReference type="ARBA" id="ARBA00022741"/>
    </source>
</evidence>
<dbReference type="InterPro" id="IPR002139">
    <property type="entry name" value="Ribo/fructo_kinase"/>
</dbReference>
<dbReference type="SUPFAM" id="SSF53613">
    <property type="entry name" value="Ribokinase-like"/>
    <property type="match status" value="1"/>
</dbReference>
<protein>
    <recommendedName>
        <fullName evidence="9">Carbohydrate kinase PfkB domain-containing protein</fullName>
    </recommendedName>
</protein>
<evidence type="ECO:0000256" key="5">
    <source>
        <dbReference type="ARBA" id="ARBA00022840"/>
    </source>
</evidence>
<evidence type="ECO:0000256" key="4">
    <source>
        <dbReference type="ARBA" id="ARBA00022777"/>
    </source>
</evidence>